<evidence type="ECO:0000259" key="3">
    <source>
        <dbReference type="Pfam" id="PF00005"/>
    </source>
</evidence>
<dbReference type="InterPro" id="IPR027417">
    <property type="entry name" value="P-loop_NTPase"/>
</dbReference>
<dbReference type="PANTHER" id="PTHR43158">
    <property type="entry name" value="SKFA PEPTIDE EXPORT ATP-BINDING PROTEIN SKFE"/>
    <property type="match status" value="1"/>
</dbReference>
<dbReference type="InterPro" id="IPR003439">
    <property type="entry name" value="ABC_transporter-like_ATP-bd"/>
</dbReference>
<keyword evidence="1" id="KW-0547">Nucleotide-binding</keyword>
<feature type="non-terminal residue" evidence="4">
    <location>
        <position position="50"/>
    </location>
</feature>
<protein>
    <recommendedName>
        <fullName evidence="3">ABC transporter domain-containing protein</fullName>
    </recommendedName>
</protein>
<evidence type="ECO:0000313" key="4">
    <source>
        <dbReference type="EMBL" id="SVA31158.1"/>
    </source>
</evidence>
<dbReference type="GO" id="GO:0005524">
    <property type="term" value="F:ATP binding"/>
    <property type="evidence" value="ECO:0007669"/>
    <property type="project" value="UniProtKB-KW"/>
</dbReference>
<organism evidence="4">
    <name type="scientific">marine metagenome</name>
    <dbReference type="NCBI Taxonomy" id="408172"/>
    <lineage>
        <taxon>unclassified sequences</taxon>
        <taxon>metagenomes</taxon>
        <taxon>ecological metagenomes</taxon>
    </lineage>
</organism>
<keyword evidence="2" id="KW-0067">ATP-binding</keyword>
<dbReference type="EMBL" id="UINC01007054">
    <property type="protein sequence ID" value="SVA31158.1"/>
    <property type="molecule type" value="Genomic_DNA"/>
</dbReference>
<dbReference type="SUPFAM" id="SSF52540">
    <property type="entry name" value="P-loop containing nucleoside triphosphate hydrolases"/>
    <property type="match status" value="1"/>
</dbReference>
<feature type="domain" description="ABC transporter" evidence="3">
    <location>
        <begin position="17"/>
        <end position="49"/>
    </location>
</feature>
<proteinExistence type="predicted"/>
<gene>
    <name evidence="4" type="ORF">METZ01_LOCUS84012</name>
</gene>
<dbReference type="Pfam" id="PF00005">
    <property type="entry name" value="ABC_tran"/>
    <property type="match status" value="1"/>
</dbReference>
<dbReference type="Gene3D" id="3.40.50.300">
    <property type="entry name" value="P-loop containing nucleotide triphosphate hydrolases"/>
    <property type="match status" value="1"/>
</dbReference>
<dbReference type="PANTHER" id="PTHR43158:SF2">
    <property type="entry name" value="SKFA PEPTIDE EXPORT ATP-BINDING PROTEIN SKFE"/>
    <property type="match status" value="1"/>
</dbReference>
<dbReference type="AlphaFoldDB" id="A0A381UU47"/>
<dbReference type="GO" id="GO:0016887">
    <property type="term" value="F:ATP hydrolysis activity"/>
    <property type="evidence" value="ECO:0007669"/>
    <property type="project" value="InterPro"/>
</dbReference>
<sequence>MIYLQNLHKQFGPKIILKNVNFHLRPGERVGLVGENGTGKTTLFRIIMKT</sequence>
<evidence type="ECO:0000256" key="2">
    <source>
        <dbReference type="ARBA" id="ARBA00022840"/>
    </source>
</evidence>
<reference evidence="4" key="1">
    <citation type="submission" date="2018-05" db="EMBL/GenBank/DDBJ databases">
        <authorList>
            <person name="Lanie J.A."/>
            <person name="Ng W.-L."/>
            <person name="Kazmierczak K.M."/>
            <person name="Andrzejewski T.M."/>
            <person name="Davidsen T.M."/>
            <person name="Wayne K.J."/>
            <person name="Tettelin H."/>
            <person name="Glass J.I."/>
            <person name="Rusch D."/>
            <person name="Podicherti R."/>
            <person name="Tsui H.-C.T."/>
            <person name="Winkler M.E."/>
        </authorList>
    </citation>
    <scope>NUCLEOTIDE SEQUENCE</scope>
</reference>
<accession>A0A381UU47</accession>
<name>A0A381UU47_9ZZZZ</name>
<evidence type="ECO:0000256" key="1">
    <source>
        <dbReference type="ARBA" id="ARBA00022741"/>
    </source>
</evidence>